<dbReference type="InterPro" id="IPR036575">
    <property type="entry name" value="TFIIS_cen_dom_sf"/>
</dbReference>
<sequence>MGYVLFAKAKSTDSVILLETKFTVHLRSYGRDILLKTGIGKLVRHLLSHENLTVQAAAKRVYDHWKKHIVKRATLQKQEVRFDLESRRLRDIAKRWFSEALSATMDDAIVLGLEQEIFVQCKRILTASYRRSCRQIAYKLRNDANLRSKLVSGNVTMEDFVKKYKSSL</sequence>
<proteinExistence type="predicted"/>
<dbReference type="GO" id="GO:0006351">
    <property type="term" value="P:DNA-templated transcription"/>
    <property type="evidence" value="ECO:0007669"/>
    <property type="project" value="InterPro"/>
</dbReference>
<dbReference type="GO" id="GO:0003746">
    <property type="term" value="F:translation elongation factor activity"/>
    <property type="evidence" value="ECO:0007669"/>
    <property type="project" value="UniProtKB-KW"/>
</dbReference>
<comment type="caution">
    <text evidence="4">The sequence shown here is derived from an EMBL/GenBank/DDBJ whole genome shotgun (WGS) entry which is preliminary data.</text>
</comment>
<evidence type="ECO:0000259" key="2">
    <source>
        <dbReference type="PROSITE" id="PS51319"/>
    </source>
</evidence>
<keyword evidence="5" id="KW-1185">Reference proteome</keyword>
<keyword evidence="4" id="KW-0251">Elongation factor</keyword>
<dbReference type="InterPro" id="IPR017923">
    <property type="entry name" value="TFIIS_N"/>
</dbReference>
<accession>A0A1V9XM10</accession>
<dbReference type="InParanoid" id="A0A1V9XM10"/>
<feature type="domain" description="TFIIS N-terminal" evidence="2">
    <location>
        <begin position="1"/>
        <end position="72"/>
    </location>
</feature>
<dbReference type="STRING" id="418985.A0A1V9XM10"/>
<reference evidence="4 5" key="1">
    <citation type="journal article" date="2017" name="Gigascience">
        <title>Draft genome of the honey bee ectoparasitic mite, Tropilaelaps mercedesae, is shaped by the parasitic life history.</title>
        <authorList>
            <person name="Dong X."/>
            <person name="Armstrong S.D."/>
            <person name="Xia D."/>
            <person name="Makepeace B.L."/>
            <person name="Darby A.C."/>
            <person name="Kadowaki T."/>
        </authorList>
    </citation>
    <scope>NUCLEOTIDE SEQUENCE [LARGE SCALE GENOMIC DNA]</scope>
    <source>
        <strain evidence="4">Wuxi-XJTLU</strain>
    </source>
</reference>
<dbReference type="PROSITE" id="PS51321">
    <property type="entry name" value="TFIIS_CENTRAL"/>
    <property type="match status" value="1"/>
</dbReference>
<dbReference type="Proteomes" id="UP000192247">
    <property type="component" value="Unassembled WGS sequence"/>
</dbReference>
<dbReference type="Gene3D" id="1.10.472.30">
    <property type="entry name" value="Transcription elongation factor S-II, central domain"/>
    <property type="match status" value="1"/>
</dbReference>
<keyword evidence="1" id="KW-0539">Nucleus</keyword>
<dbReference type="SUPFAM" id="SSF47676">
    <property type="entry name" value="Conserved domain common to transcription factors TFIIS, elongin A, CRSP70"/>
    <property type="match status" value="1"/>
</dbReference>
<keyword evidence="4" id="KW-0648">Protein biosynthesis</keyword>
<dbReference type="Gene3D" id="1.20.930.10">
    <property type="entry name" value="Conserved domain common to transcription factors TFIIS, elongin A, CRSP70"/>
    <property type="match status" value="1"/>
</dbReference>
<gene>
    <name evidence="4" type="ORF">BIW11_09006</name>
</gene>
<dbReference type="EMBL" id="MNPL01007850">
    <property type="protein sequence ID" value="OQR74527.1"/>
    <property type="molecule type" value="Genomic_DNA"/>
</dbReference>
<dbReference type="OrthoDB" id="44867at2759"/>
<dbReference type="InterPro" id="IPR003618">
    <property type="entry name" value="TFIIS_cen_dom"/>
</dbReference>
<evidence type="ECO:0000313" key="5">
    <source>
        <dbReference type="Proteomes" id="UP000192247"/>
    </source>
</evidence>
<evidence type="ECO:0000256" key="1">
    <source>
        <dbReference type="PROSITE-ProRule" id="PRU00649"/>
    </source>
</evidence>
<dbReference type="InterPro" id="IPR035441">
    <property type="entry name" value="TFIIS/LEDGF_dom_sf"/>
</dbReference>
<comment type="subcellular location">
    <subcellularLocation>
        <location evidence="1">Nucleus</location>
    </subcellularLocation>
</comment>
<protein>
    <submittedName>
        <fullName evidence="4">Transcription elongation factor A N-terminal and central domain-containing protein 2-like</fullName>
    </submittedName>
</protein>
<dbReference type="PROSITE" id="PS51319">
    <property type="entry name" value="TFIIS_N"/>
    <property type="match status" value="1"/>
</dbReference>
<feature type="domain" description="TFIIS central" evidence="3">
    <location>
        <begin position="89"/>
        <end position="168"/>
    </location>
</feature>
<name>A0A1V9XM10_9ACAR</name>
<dbReference type="SUPFAM" id="SSF46942">
    <property type="entry name" value="Elongation factor TFIIS domain 2"/>
    <property type="match status" value="1"/>
</dbReference>
<dbReference type="GO" id="GO:0005634">
    <property type="term" value="C:nucleus"/>
    <property type="evidence" value="ECO:0007669"/>
    <property type="project" value="UniProtKB-SubCell"/>
</dbReference>
<evidence type="ECO:0000259" key="3">
    <source>
        <dbReference type="PROSITE" id="PS51321"/>
    </source>
</evidence>
<evidence type="ECO:0000313" key="4">
    <source>
        <dbReference type="EMBL" id="OQR74527.1"/>
    </source>
</evidence>
<dbReference type="AlphaFoldDB" id="A0A1V9XM10"/>
<organism evidence="4 5">
    <name type="scientific">Tropilaelaps mercedesae</name>
    <dbReference type="NCBI Taxonomy" id="418985"/>
    <lineage>
        <taxon>Eukaryota</taxon>
        <taxon>Metazoa</taxon>
        <taxon>Ecdysozoa</taxon>
        <taxon>Arthropoda</taxon>
        <taxon>Chelicerata</taxon>
        <taxon>Arachnida</taxon>
        <taxon>Acari</taxon>
        <taxon>Parasitiformes</taxon>
        <taxon>Mesostigmata</taxon>
        <taxon>Gamasina</taxon>
        <taxon>Dermanyssoidea</taxon>
        <taxon>Laelapidae</taxon>
        <taxon>Tropilaelaps</taxon>
    </lineage>
</organism>
<dbReference type="Pfam" id="PF08711">
    <property type="entry name" value="Med26"/>
    <property type="match status" value="1"/>
</dbReference>